<name>A0A0A9B556_ARUDO</name>
<reference evidence="1" key="1">
    <citation type="submission" date="2014-09" db="EMBL/GenBank/DDBJ databases">
        <authorList>
            <person name="Magalhaes I.L.F."/>
            <person name="Oliveira U."/>
            <person name="Santos F.R."/>
            <person name="Vidigal T.H.D.A."/>
            <person name="Brescovit A.D."/>
            <person name="Santos A.J."/>
        </authorList>
    </citation>
    <scope>NUCLEOTIDE SEQUENCE</scope>
    <source>
        <tissue evidence="1">Shoot tissue taken approximately 20 cm above the soil surface</tissue>
    </source>
</reference>
<proteinExistence type="predicted"/>
<dbReference type="AlphaFoldDB" id="A0A0A9B556"/>
<dbReference type="EMBL" id="GBRH01240612">
    <property type="protein sequence ID" value="JAD57283.1"/>
    <property type="molecule type" value="Transcribed_RNA"/>
</dbReference>
<sequence length="29" mass="3102">MTCWSDTNSGAQAKPACFVSTIPKFHSVS</sequence>
<protein>
    <submittedName>
        <fullName evidence="1">Uncharacterized protein</fullName>
    </submittedName>
</protein>
<organism evidence="1">
    <name type="scientific">Arundo donax</name>
    <name type="common">Giant reed</name>
    <name type="synonym">Donax arundinaceus</name>
    <dbReference type="NCBI Taxonomy" id="35708"/>
    <lineage>
        <taxon>Eukaryota</taxon>
        <taxon>Viridiplantae</taxon>
        <taxon>Streptophyta</taxon>
        <taxon>Embryophyta</taxon>
        <taxon>Tracheophyta</taxon>
        <taxon>Spermatophyta</taxon>
        <taxon>Magnoliopsida</taxon>
        <taxon>Liliopsida</taxon>
        <taxon>Poales</taxon>
        <taxon>Poaceae</taxon>
        <taxon>PACMAD clade</taxon>
        <taxon>Arundinoideae</taxon>
        <taxon>Arundineae</taxon>
        <taxon>Arundo</taxon>
    </lineage>
</organism>
<accession>A0A0A9B556</accession>
<reference evidence="1" key="2">
    <citation type="journal article" date="2015" name="Data Brief">
        <title>Shoot transcriptome of the giant reed, Arundo donax.</title>
        <authorList>
            <person name="Barrero R.A."/>
            <person name="Guerrero F.D."/>
            <person name="Moolhuijzen P."/>
            <person name="Goolsby J.A."/>
            <person name="Tidwell J."/>
            <person name="Bellgard S.E."/>
            <person name="Bellgard M.I."/>
        </authorList>
    </citation>
    <scope>NUCLEOTIDE SEQUENCE</scope>
    <source>
        <tissue evidence="1">Shoot tissue taken approximately 20 cm above the soil surface</tissue>
    </source>
</reference>
<evidence type="ECO:0000313" key="1">
    <source>
        <dbReference type="EMBL" id="JAD57283.1"/>
    </source>
</evidence>